<sequence length="1065" mass="113033">MAEQVASALSSAEQRLWFQWQLRPDGAEYNTPLAYRLTGPLDVPALRRAVDELAARHEVLRTRYPATGGVSRHVDPPGPVPWTSTDLRRVAPAQRESRVGEVVHAAAGTPFDLTAGPVFRAVLIEVGAADHVLVLVFHHIVVDGWSLEIITRDLRDLYTGRTPEPAGRYADFIAAEQRMLAGPRPARALAFWREYLAGAPAELTLPNDRPAPPNPGHGAGAHPFTLPASVLDTVRAVVREQRVTPFLIMLSAYAVTLATTTGSRDVVIGVPAAGRSGTGTENTVGLFINMLPIRVRVGPRTTFADLVREVMASFVSAYEFEDVPFQRLVEELAPPRTGDRHPVFQTAFSYQDGGGCGLELTGLTAHRLAVPGGTAKYELTLDATWGPDHTAGSIGYRTDMVDAGVAALIAERFCHVMATLTADPGCPLGSLPMLPPDEAALLLGLGGQPPLTTEPVHTAVRRHAVERPGTLAVADGDTALTYEHLDRAATRLAGELTGAGASGPDAVVAVCLPRGAELVTAVLGVLYTGAAYLPLDPAHPVHRRRTVLDEAAPVAAVVTSAAYGPDFPDHPVLGVPPVAGNPPAVPGARTGGRAYVIFTSGSTGRPKGVAVGHAPLANLVAWYGRTVGLRPGDRTALVAAPGFDASALEIWGALAAGATLDVAPPESLLSPVELRDWLVRRNVTHTFLPTPLAERLAALRWPPDSALRTVLAGGDRLRRPTPPGPPFTLLNGYGPTESTVAATYASVDPTDERAPSIGRPLPGVRALVLDGDLRLTPVGLVGELYLGGSALAFGYVGRPGATAEKFVPDPYGPPGARLYRTGDLVRVRPDGMLHFAGRNDTQVKVRGFRIEPAEIEDALRGQPGVRDAIAVVEPGPGDDGVLTAYLVPSGAVAPDAVAPDAGVLRRRLAEVLPQYMVPARLCAVEGWPLTANGKLDRAALRRDATELAGHRDVRTLPQNPMEMLVAAVWAEVLGHDAITSDDNFFDLGGHSLQLMTIRDRLARDLGRPVPIVTLYEHPTVRALARHLGQAAPGRHEPAPTPARESEAGLRRLASLRTARGRRSER</sequence>
<dbReference type="GO" id="GO:0031177">
    <property type="term" value="F:phosphopantetheine binding"/>
    <property type="evidence" value="ECO:0007669"/>
    <property type="project" value="InterPro"/>
</dbReference>
<dbReference type="SUPFAM" id="SSF47336">
    <property type="entry name" value="ACP-like"/>
    <property type="match status" value="1"/>
</dbReference>
<dbReference type="Gene3D" id="3.30.300.30">
    <property type="match status" value="1"/>
</dbReference>
<dbReference type="PROSITE" id="PS00455">
    <property type="entry name" value="AMP_BINDING"/>
    <property type="match status" value="1"/>
</dbReference>
<evidence type="ECO:0000259" key="5">
    <source>
        <dbReference type="PROSITE" id="PS50075"/>
    </source>
</evidence>
<dbReference type="PANTHER" id="PTHR45527:SF1">
    <property type="entry name" value="FATTY ACID SYNTHASE"/>
    <property type="match status" value="1"/>
</dbReference>
<dbReference type="InterPro" id="IPR023213">
    <property type="entry name" value="CAT-like_dom_sf"/>
</dbReference>
<dbReference type="InterPro" id="IPR010071">
    <property type="entry name" value="AA_adenyl_dom"/>
</dbReference>
<reference evidence="6" key="1">
    <citation type="journal article" date="2014" name="Int. J. Syst. Evol. Microbiol.">
        <title>Complete genome sequence of Corynebacterium casei LMG S-19264T (=DSM 44701T), isolated from a smear-ripened cheese.</title>
        <authorList>
            <consortium name="US DOE Joint Genome Institute (JGI-PGF)"/>
            <person name="Walter F."/>
            <person name="Albersmeier A."/>
            <person name="Kalinowski J."/>
            <person name="Ruckert C."/>
        </authorList>
    </citation>
    <scope>NUCLEOTIDE SEQUENCE</scope>
    <source>
        <strain evidence="6">CGMCC 4.7299</strain>
    </source>
</reference>
<dbReference type="InterPro" id="IPR009081">
    <property type="entry name" value="PP-bd_ACP"/>
</dbReference>
<dbReference type="Proteomes" id="UP000656042">
    <property type="component" value="Unassembled WGS sequence"/>
</dbReference>
<feature type="region of interest" description="Disordered" evidence="4">
    <location>
        <begin position="1029"/>
        <end position="1065"/>
    </location>
</feature>
<dbReference type="Gene3D" id="3.30.559.10">
    <property type="entry name" value="Chloramphenicol acetyltransferase-like domain"/>
    <property type="match status" value="1"/>
</dbReference>
<proteinExistence type="predicted"/>
<dbReference type="Pfam" id="PF00668">
    <property type="entry name" value="Condensation"/>
    <property type="match status" value="1"/>
</dbReference>
<dbReference type="InterPro" id="IPR036736">
    <property type="entry name" value="ACP-like_sf"/>
</dbReference>
<dbReference type="GO" id="GO:0005829">
    <property type="term" value="C:cytosol"/>
    <property type="evidence" value="ECO:0007669"/>
    <property type="project" value="TreeGrafter"/>
</dbReference>
<dbReference type="RefSeq" id="WP_189078011.1">
    <property type="nucleotide sequence ID" value="NZ_BMMX01000002.1"/>
</dbReference>
<dbReference type="SUPFAM" id="SSF56801">
    <property type="entry name" value="Acetyl-CoA synthetase-like"/>
    <property type="match status" value="1"/>
</dbReference>
<dbReference type="NCBIfam" id="TIGR01733">
    <property type="entry name" value="AA-adenyl-dom"/>
    <property type="match status" value="1"/>
</dbReference>
<dbReference type="Pfam" id="PF13193">
    <property type="entry name" value="AMP-binding_C"/>
    <property type="match status" value="1"/>
</dbReference>
<dbReference type="InterPro" id="IPR000873">
    <property type="entry name" value="AMP-dep_synth/lig_dom"/>
</dbReference>
<evidence type="ECO:0000256" key="2">
    <source>
        <dbReference type="ARBA" id="ARBA00022450"/>
    </source>
</evidence>
<dbReference type="InterPro" id="IPR025110">
    <property type="entry name" value="AMP-bd_C"/>
</dbReference>
<protein>
    <recommendedName>
        <fullName evidence="5">Carrier domain-containing protein</fullName>
    </recommendedName>
</protein>
<dbReference type="EMBL" id="BMMX01000002">
    <property type="protein sequence ID" value="GGK78996.1"/>
    <property type="molecule type" value="Genomic_DNA"/>
</dbReference>
<dbReference type="InterPro" id="IPR020845">
    <property type="entry name" value="AMP-binding_CS"/>
</dbReference>
<keyword evidence="3" id="KW-0597">Phosphoprotein</keyword>
<evidence type="ECO:0000313" key="6">
    <source>
        <dbReference type="EMBL" id="GGK78996.1"/>
    </source>
</evidence>
<comment type="cofactor">
    <cofactor evidence="1">
        <name>pantetheine 4'-phosphate</name>
        <dbReference type="ChEBI" id="CHEBI:47942"/>
    </cofactor>
</comment>
<dbReference type="GO" id="GO:0009366">
    <property type="term" value="C:enterobactin synthetase complex"/>
    <property type="evidence" value="ECO:0007669"/>
    <property type="project" value="TreeGrafter"/>
</dbReference>
<organism evidence="6 7">
    <name type="scientific">Mangrovihabitans endophyticus</name>
    <dbReference type="NCBI Taxonomy" id="1751298"/>
    <lineage>
        <taxon>Bacteria</taxon>
        <taxon>Bacillati</taxon>
        <taxon>Actinomycetota</taxon>
        <taxon>Actinomycetes</taxon>
        <taxon>Micromonosporales</taxon>
        <taxon>Micromonosporaceae</taxon>
        <taxon>Mangrovihabitans</taxon>
    </lineage>
</organism>
<feature type="domain" description="Carrier" evidence="5">
    <location>
        <begin position="956"/>
        <end position="1031"/>
    </location>
</feature>
<dbReference type="Gene3D" id="3.40.50.980">
    <property type="match status" value="2"/>
</dbReference>
<dbReference type="PROSITE" id="PS00012">
    <property type="entry name" value="PHOSPHOPANTETHEINE"/>
    <property type="match status" value="1"/>
</dbReference>
<dbReference type="Pfam" id="PF00501">
    <property type="entry name" value="AMP-binding"/>
    <property type="match status" value="1"/>
</dbReference>
<dbReference type="PANTHER" id="PTHR45527">
    <property type="entry name" value="NONRIBOSOMAL PEPTIDE SYNTHETASE"/>
    <property type="match status" value="1"/>
</dbReference>
<dbReference type="InterPro" id="IPR001242">
    <property type="entry name" value="Condensation_dom"/>
</dbReference>
<dbReference type="GO" id="GO:0008610">
    <property type="term" value="P:lipid biosynthetic process"/>
    <property type="evidence" value="ECO:0007669"/>
    <property type="project" value="UniProtKB-ARBA"/>
</dbReference>
<gene>
    <name evidence="6" type="ORF">GCM10012284_11210</name>
</gene>
<dbReference type="SMART" id="SM00823">
    <property type="entry name" value="PKS_PP"/>
    <property type="match status" value="1"/>
</dbReference>
<reference evidence="6" key="2">
    <citation type="submission" date="2020-09" db="EMBL/GenBank/DDBJ databases">
        <authorList>
            <person name="Sun Q."/>
            <person name="Zhou Y."/>
        </authorList>
    </citation>
    <scope>NUCLEOTIDE SEQUENCE</scope>
    <source>
        <strain evidence="6">CGMCC 4.7299</strain>
    </source>
</reference>
<dbReference type="AlphaFoldDB" id="A0A8J3FLR8"/>
<name>A0A8J3FLR8_9ACTN</name>
<dbReference type="InterPro" id="IPR006162">
    <property type="entry name" value="Ppantetheine_attach_site"/>
</dbReference>
<dbReference type="SUPFAM" id="SSF52777">
    <property type="entry name" value="CoA-dependent acyltransferases"/>
    <property type="match status" value="2"/>
</dbReference>
<dbReference type="CDD" id="cd05930">
    <property type="entry name" value="A_NRPS"/>
    <property type="match status" value="1"/>
</dbReference>
<keyword evidence="2" id="KW-0596">Phosphopantetheine</keyword>
<evidence type="ECO:0000256" key="3">
    <source>
        <dbReference type="ARBA" id="ARBA00022553"/>
    </source>
</evidence>
<comment type="caution">
    <text evidence="6">The sequence shown here is derived from an EMBL/GenBank/DDBJ whole genome shotgun (WGS) entry which is preliminary data.</text>
</comment>
<evidence type="ECO:0000256" key="1">
    <source>
        <dbReference type="ARBA" id="ARBA00001957"/>
    </source>
</evidence>
<dbReference type="Gene3D" id="2.30.38.10">
    <property type="entry name" value="Luciferase, Domain 3"/>
    <property type="match status" value="1"/>
</dbReference>
<dbReference type="InterPro" id="IPR020806">
    <property type="entry name" value="PKS_PP-bd"/>
</dbReference>
<dbReference type="Gene3D" id="3.30.559.30">
    <property type="entry name" value="Nonribosomal peptide synthetase, condensation domain"/>
    <property type="match status" value="1"/>
</dbReference>
<evidence type="ECO:0000313" key="7">
    <source>
        <dbReference type="Proteomes" id="UP000656042"/>
    </source>
</evidence>
<dbReference type="Gene3D" id="1.10.1200.10">
    <property type="entry name" value="ACP-like"/>
    <property type="match status" value="1"/>
</dbReference>
<dbReference type="Pfam" id="PF00550">
    <property type="entry name" value="PP-binding"/>
    <property type="match status" value="1"/>
</dbReference>
<dbReference type="GO" id="GO:0047527">
    <property type="term" value="F:2,3-dihydroxybenzoate-serine ligase activity"/>
    <property type="evidence" value="ECO:0007669"/>
    <property type="project" value="TreeGrafter"/>
</dbReference>
<accession>A0A8J3FLR8</accession>
<keyword evidence="7" id="KW-1185">Reference proteome</keyword>
<dbReference type="PROSITE" id="PS50075">
    <property type="entry name" value="CARRIER"/>
    <property type="match status" value="1"/>
</dbReference>
<dbReference type="InterPro" id="IPR045851">
    <property type="entry name" value="AMP-bd_C_sf"/>
</dbReference>
<dbReference type="CDD" id="cd19531">
    <property type="entry name" value="LCL_NRPS-like"/>
    <property type="match status" value="1"/>
</dbReference>
<dbReference type="GO" id="GO:0009239">
    <property type="term" value="P:enterobactin biosynthetic process"/>
    <property type="evidence" value="ECO:0007669"/>
    <property type="project" value="TreeGrafter"/>
</dbReference>
<evidence type="ECO:0000256" key="4">
    <source>
        <dbReference type="SAM" id="MobiDB-lite"/>
    </source>
</evidence>
<feature type="compositionally biased region" description="Basic and acidic residues" evidence="4">
    <location>
        <begin position="1033"/>
        <end position="1049"/>
    </location>
</feature>
<dbReference type="GO" id="GO:0043041">
    <property type="term" value="P:amino acid activation for nonribosomal peptide biosynthetic process"/>
    <property type="evidence" value="ECO:0007669"/>
    <property type="project" value="TreeGrafter"/>
</dbReference>